<keyword evidence="3" id="KW-1185">Reference proteome</keyword>
<protein>
    <submittedName>
        <fullName evidence="2">Uncharacterized protein</fullName>
    </submittedName>
</protein>
<organism evidence="2 3">
    <name type="scientific">Araneus ventricosus</name>
    <name type="common">Orbweaver spider</name>
    <name type="synonym">Epeira ventricosa</name>
    <dbReference type="NCBI Taxonomy" id="182803"/>
    <lineage>
        <taxon>Eukaryota</taxon>
        <taxon>Metazoa</taxon>
        <taxon>Ecdysozoa</taxon>
        <taxon>Arthropoda</taxon>
        <taxon>Chelicerata</taxon>
        <taxon>Arachnida</taxon>
        <taxon>Araneae</taxon>
        <taxon>Araneomorphae</taxon>
        <taxon>Entelegynae</taxon>
        <taxon>Araneoidea</taxon>
        <taxon>Araneidae</taxon>
        <taxon>Araneus</taxon>
    </lineage>
</organism>
<reference evidence="2 3" key="1">
    <citation type="journal article" date="2019" name="Sci. Rep.">
        <title>Orb-weaving spider Araneus ventricosus genome elucidates the spidroin gene catalogue.</title>
        <authorList>
            <person name="Kono N."/>
            <person name="Nakamura H."/>
            <person name="Ohtoshi R."/>
            <person name="Moran D.A.P."/>
            <person name="Shinohara A."/>
            <person name="Yoshida Y."/>
            <person name="Fujiwara M."/>
            <person name="Mori M."/>
            <person name="Tomita M."/>
            <person name="Arakawa K."/>
        </authorList>
    </citation>
    <scope>NUCLEOTIDE SEQUENCE [LARGE SCALE GENOMIC DNA]</scope>
</reference>
<accession>A0A4Y1ZU63</accession>
<dbReference type="AlphaFoldDB" id="A0A4Y1ZU63"/>
<dbReference type="Proteomes" id="UP000499080">
    <property type="component" value="Unassembled WGS sequence"/>
</dbReference>
<sequence>MHVLLSSTGLFTSHTAIIVPPRKPINYFTNTETSHPRTGGGFFFFFTLRTAPLLRSCDLFSQFRWLPVEKSDQPTPPHGTHRAPHQKAVPRTTLFRKHYYNNQSNY</sequence>
<evidence type="ECO:0000313" key="3">
    <source>
        <dbReference type="Proteomes" id="UP000499080"/>
    </source>
</evidence>
<comment type="caution">
    <text evidence="2">The sequence shown here is derived from an EMBL/GenBank/DDBJ whole genome shotgun (WGS) entry which is preliminary data.</text>
</comment>
<dbReference type="EMBL" id="BGPR01078003">
    <property type="protein sequence ID" value="GBL68372.1"/>
    <property type="molecule type" value="Genomic_DNA"/>
</dbReference>
<name>A0A4Y1ZU63_ARAVE</name>
<gene>
    <name evidence="2" type="ORF">AVEN_124254_1</name>
</gene>
<feature type="region of interest" description="Disordered" evidence="1">
    <location>
        <begin position="71"/>
        <end position="91"/>
    </location>
</feature>
<evidence type="ECO:0000256" key="1">
    <source>
        <dbReference type="SAM" id="MobiDB-lite"/>
    </source>
</evidence>
<proteinExistence type="predicted"/>
<evidence type="ECO:0000313" key="2">
    <source>
        <dbReference type="EMBL" id="GBL68372.1"/>
    </source>
</evidence>